<dbReference type="AlphaFoldDB" id="A0A517MBL0"/>
<keyword evidence="1" id="KW-0732">Signal</keyword>
<feature type="signal peptide" evidence="1">
    <location>
        <begin position="1"/>
        <end position="29"/>
    </location>
</feature>
<dbReference type="PANTHER" id="PTHR40469">
    <property type="entry name" value="SECRETED GLYCOSYL HYDROLASE"/>
    <property type="match status" value="1"/>
</dbReference>
<dbReference type="RefSeq" id="WP_218933015.1">
    <property type="nucleotide sequence ID" value="NZ_CP036262.1"/>
</dbReference>
<dbReference type="PANTHER" id="PTHR40469:SF2">
    <property type="entry name" value="GALACTOSE-BINDING DOMAIN-LIKE SUPERFAMILY PROTEIN"/>
    <property type="match status" value="1"/>
</dbReference>
<accession>A0A517MBL0</accession>
<evidence type="ECO:0000259" key="2">
    <source>
        <dbReference type="Pfam" id="PF06283"/>
    </source>
</evidence>
<dbReference type="Proteomes" id="UP000320672">
    <property type="component" value="Chromosome"/>
</dbReference>
<feature type="domain" description="ThuA-like" evidence="2">
    <location>
        <begin position="50"/>
        <end position="268"/>
    </location>
</feature>
<sequence precursor="true">MVHRRIPSLRTLLFAAGVVTFAFSMPSFAQSTDPKSPVAEETEQQAKPTRILLVTGGCCHDYKEQIKLIKKGLDKELGEIEWTVKEHGSERTIMPPIYNQGNWAAPYDLVIHNECFGGVEDGAFVERIVSGHVSAGVPAVVIHCSMHSYRAAATAETWRAFLGVTSRRHEKAKRALDVIPVAAEHPIMKGFPNKWQTPNGELYVIEKVWPTATVLAQAYSEEEKAEQPVVWINEYQGARVFGTTLGHHNETIADEHWMQMTANGIRWALDKKE</sequence>
<feature type="chain" id="PRO_5022118688" evidence="1">
    <location>
        <begin position="30"/>
        <end position="273"/>
    </location>
</feature>
<dbReference type="SUPFAM" id="SSF52317">
    <property type="entry name" value="Class I glutamine amidotransferase-like"/>
    <property type="match status" value="1"/>
</dbReference>
<proteinExistence type="predicted"/>
<gene>
    <name evidence="3" type="ORF">FF011L_10120</name>
</gene>
<evidence type="ECO:0000256" key="1">
    <source>
        <dbReference type="SAM" id="SignalP"/>
    </source>
</evidence>
<dbReference type="Gene3D" id="3.40.50.880">
    <property type="match status" value="1"/>
</dbReference>
<keyword evidence="4" id="KW-1185">Reference proteome</keyword>
<dbReference type="KEGG" id="rml:FF011L_10120"/>
<evidence type="ECO:0000313" key="3">
    <source>
        <dbReference type="EMBL" id="QDS92270.1"/>
    </source>
</evidence>
<dbReference type="EMBL" id="CP036262">
    <property type="protein sequence ID" value="QDS92270.1"/>
    <property type="molecule type" value="Genomic_DNA"/>
</dbReference>
<protein>
    <submittedName>
        <fullName evidence="3">Trehalose utilization</fullName>
    </submittedName>
</protein>
<organism evidence="3 4">
    <name type="scientific">Roseimaritima multifibrata</name>
    <dbReference type="NCBI Taxonomy" id="1930274"/>
    <lineage>
        <taxon>Bacteria</taxon>
        <taxon>Pseudomonadati</taxon>
        <taxon>Planctomycetota</taxon>
        <taxon>Planctomycetia</taxon>
        <taxon>Pirellulales</taxon>
        <taxon>Pirellulaceae</taxon>
        <taxon>Roseimaritima</taxon>
    </lineage>
</organism>
<evidence type="ECO:0000313" key="4">
    <source>
        <dbReference type="Proteomes" id="UP000320672"/>
    </source>
</evidence>
<dbReference type="InterPro" id="IPR029062">
    <property type="entry name" value="Class_I_gatase-like"/>
</dbReference>
<reference evidence="3 4" key="1">
    <citation type="submission" date="2019-02" db="EMBL/GenBank/DDBJ databases">
        <title>Deep-cultivation of Planctomycetes and their phenomic and genomic characterization uncovers novel biology.</title>
        <authorList>
            <person name="Wiegand S."/>
            <person name="Jogler M."/>
            <person name="Boedeker C."/>
            <person name="Pinto D."/>
            <person name="Vollmers J."/>
            <person name="Rivas-Marin E."/>
            <person name="Kohn T."/>
            <person name="Peeters S.H."/>
            <person name="Heuer A."/>
            <person name="Rast P."/>
            <person name="Oberbeckmann S."/>
            <person name="Bunk B."/>
            <person name="Jeske O."/>
            <person name="Meyerdierks A."/>
            <person name="Storesund J.E."/>
            <person name="Kallscheuer N."/>
            <person name="Luecker S."/>
            <person name="Lage O.M."/>
            <person name="Pohl T."/>
            <person name="Merkel B.J."/>
            <person name="Hornburger P."/>
            <person name="Mueller R.-W."/>
            <person name="Bruemmer F."/>
            <person name="Labrenz M."/>
            <person name="Spormann A.M."/>
            <person name="Op den Camp H."/>
            <person name="Overmann J."/>
            <person name="Amann R."/>
            <person name="Jetten M.S.M."/>
            <person name="Mascher T."/>
            <person name="Medema M.H."/>
            <person name="Devos D.P."/>
            <person name="Kaster A.-K."/>
            <person name="Ovreas L."/>
            <person name="Rohde M."/>
            <person name="Galperin M.Y."/>
            <person name="Jogler C."/>
        </authorList>
    </citation>
    <scope>NUCLEOTIDE SEQUENCE [LARGE SCALE GENOMIC DNA]</scope>
    <source>
        <strain evidence="3 4">FF011L</strain>
    </source>
</reference>
<name>A0A517MBL0_9BACT</name>
<dbReference type="InterPro" id="IPR029010">
    <property type="entry name" value="ThuA-like"/>
</dbReference>
<dbReference type="Pfam" id="PF06283">
    <property type="entry name" value="ThuA"/>
    <property type="match status" value="1"/>
</dbReference>